<evidence type="ECO:0000259" key="1">
    <source>
        <dbReference type="SMART" id="SM00034"/>
    </source>
</evidence>
<protein>
    <recommendedName>
        <fullName evidence="1">C-type lectin domain-containing protein</fullName>
    </recommendedName>
</protein>
<accession>A0A813WF62</accession>
<name>A0A813WF62_9BILA</name>
<dbReference type="Gene3D" id="3.10.100.10">
    <property type="entry name" value="Mannose-Binding Protein A, subunit A"/>
    <property type="match status" value="1"/>
</dbReference>
<gene>
    <name evidence="2" type="ORF">OXX778_LOCUS9407</name>
</gene>
<evidence type="ECO:0000313" key="3">
    <source>
        <dbReference type="Proteomes" id="UP000663879"/>
    </source>
</evidence>
<dbReference type="InterPro" id="IPR016187">
    <property type="entry name" value="CTDL_fold"/>
</dbReference>
<dbReference type="CDD" id="cd00037">
    <property type="entry name" value="CLECT"/>
    <property type="match status" value="1"/>
</dbReference>
<dbReference type="InterPro" id="IPR016186">
    <property type="entry name" value="C-type_lectin-like/link_sf"/>
</dbReference>
<proteinExistence type="predicted"/>
<reference evidence="2" key="1">
    <citation type="submission" date="2021-02" db="EMBL/GenBank/DDBJ databases">
        <authorList>
            <person name="Nowell W R."/>
        </authorList>
    </citation>
    <scope>NUCLEOTIDE SEQUENCE</scope>
    <source>
        <strain evidence="2">Ploen Becks lab</strain>
    </source>
</reference>
<dbReference type="Proteomes" id="UP000663879">
    <property type="component" value="Unassembled WGS sequence"/>
</dbReference>
<organism evidence="2 3">
    <name type="scientific">Brachionus calyciflorus</name>
    <dbReference type="NCBI Taxonomy" id="104777"/>
    <lineage>
        <taxon>Eukaryota</taxon>
        <taxon>Metazoa</taxon>
        <taxon>Spiralia</taxon>
        <taxon>Gnathifera</taxon>
        <taxon>Rotifera</taxon>
        <taxon>Eurotatoria</taxon>
        <taxon>Monogononta</taxon>
        <taxon>Pseudotrocha</taxon>
        <taxon>Ploima</taxon>
        <taxon>Brachionidae</taxon>
        <taxon>Brachionus</taxon>
    </lineage>
</organism>
<sequence length="328" mass="38134">MNELNIKSKITIDKNLEFSYSIPINTPNFSTIQKTLGLAFSEEPLIEDSETKFKSELKSSMKSSNIVFETESDKSGKKGADKEFYINSENRGYFPYPQNPFPRTNNNLLSFQRNHKEKNKFFCLQACLMDSQCHYAKYEKKECSLYKHTNIDIFLLGDKTIYQKNMDEDIGMITYQNVLSEKCSNSYEYWSLNTNSCLLCKTGFMKYSELPNFCYLNESAKRNFNESKSYCESKGAFLFTPKTQIEREFFSRRFPNLRAFVDSRISSVGDTYTWPDGSYVFGFDNSQPDNYYHTVGYLLENSLEIWSNGNFNDISSGFQNSPTICQHD</sequence>
<dbReference type="OrthoDB" id="2142683at2759"/>
<dbReference type="InterPro" id="IPR001304">
    <property type="entry name" value="C-type_lectin-like"/>
</dbReference>
<keyword evidence="3" id="KW-1185">Reference proteome</keyword>
<evidence type="ECO:0000313" key="2">
    <source>
        <dbReference type="EMBL" id="CAF0860374.1"/>
    </source>
</evidence>
<dbReference type="SMART" id="SM00034">
    <property type="entry name" value="CLECT"/>
    <property type="match status" value="1"/>
</dbReference>
<dbReference type="Pfam" id="PF00059">
    <property type="entry name" value="Lectin_C"/>
    <property type="match status" value="1"/>
</dbReference>
<dbReference type="SUPFAM" id="SSF56436">
    <property type="entry name" value="C-type lectin-like"/>
    <property type="match status" value="1"/>
</dbReference>
<feature type="domain" description="C-type lectin" evidence="1">
    <location>
        <begin position="200"/>
        <end position="326"/>
    </location>
</feature>
<dbReference type="AlphaFoldDB" id="A0A813WF62"/>
<comment type="caution">
    <text evidence="2">The sequence shown here is derived from an EMBL/GenBank/DDBJ whole genome shotgun (WGS) entry which is preliminary data.</text>
</comment>
<dbReference type="EMBL" id="CAJNOC010001386">
    <property type="protein sequence ID" value="CAF0860374.1"/>
    <property type="molecule type" value="Genomic_DNA"/>
</dbReference>